<evidence type="ECO:0000313" key="1">
    <source>
        <dbReference type="EMBL" id="XDF89324.1"/>
    </source>
</evidence>
<sequence>MSSLEQKNKNRFRLLYLLVLYPIYQTIRYFIDDNYTWAVIFLGISILYVLMLILIWYKMRNQNNR</sequence>
<reference evidence="1 2" key="2">
    <citation type="journal article" date="2024" name="Int. J. Syst. Evol. Microbiol.">
        <title>Promethearchaeum syntrophicum gen. nov., sp. nov., an anaerobic, obligately syntrophic archaeon, the first isolate of the lineage 'Asgard' archaea, and proposal of the new archaeal phylum Promethearchaeota phyl. nov. and kingdom Promethearchaeati regn. nov.</title>
        <authorList>
            <person name="Imachi H."/>
            <person name="Nobu M.K."/>
            <person name="Kato S."/>
            <person name="Takaki Y."/>
            <person name="Miyazaki M."/>
            <person name="Miyata M."/>
            <person name="Ogawara M."/>
            <person name="Saito Y."/>
            <person name="Sakai S."/>
            <person name="Tahara Y.O."/>
            <person name="Takano Y."/>
            <person name="Tasumi E."/>
            <person name="Uematsu K."/>
            <person name="Yoshimura T."/>
            <person name="Itoh T."/>
            <person name="Ohkuma M."/>
            <person name="Takai K."/>
        </authorList>
    </citation>
    <scope>NUCLEOTIDE SEQUENCE [LARGE SCALE GENOMIC DNA]</scope>
    <source>
        <strain evidence="1 2">MK-D1</strain>
    </source>
</reference>
<reference evidence="1 2" key="1">
    <citation type="journal article" date="2020" name="Nature">
        <title>Isolation of an archaeon at the prokaryote-eukaryote interface.</title>
        <authorList>
            <person name="Imachi H."/>
            <person name="Nobu M.K."/>
            <person name="Nakahara N."/>
            <person name="Morono Y."/>
            <person name="Ogawara M."/>
            <person name="Takaki Y."/>
            <person name="Takano Y."/>
            <person name="Uematsu K."/>
            <person name="Ikuta T."/>
            <person name="Ito M."/>
            <person name="Matsui Y."/>
            <person name="Miyazaki M."/>
            <person name="Murata K."/>
            <person name="Saito Y."/>
            <person name="Sakai S."/>
            <person name="Song C."/>
            <person name="Tasumi E."/>
            <person name="Yamanaka Y."/>
            <person name="Yamaguchi T."/>
            <person name="Kamagata Y."/>
            <person name="Tamaki H."/>
            <person name="Takai K."/>
        </authorList>
    </citation>
    <scope>NUCLEOTIDE SEQUENCE [LARGE SCALE GENOMIC DNA]</scope>
    <source>
        <strain evidence="1 2">MK-D1</strain>
    </source>
</reference>
<protein>
    <submittedName>
        <fullName evidence="1">Uncharacterized protein</fullName>
    </submittedName>
</protein>
<name>A0AC61ZU45_9ARCH</name>
<dbReference type="Proteomes" id="UP000321408">
    <property type="component" value="Chromosome"/>
</dbReference>
<accession>A0AC61ZU45</accession>
<proteinExistence type="predicted"/>
<organism evidence="1 2">
    <name type="scientific">Promethearchaeum syntrophicum</name>
    <dbReference type="NCBI Taxonomy" id="2594042"/>
    <lineage>
        <taxon>Archaea</taxon>
        <taxon>Promethearchaeati</taxon>
        <taxon>Promethearchaeota</taxon>
        <taxon>Promethearchaeia</taxon>
        <taxon>Promethearchaeales</taxon>
        <taxon>Promethearchaeaceae</taxon>
        <taxon>Promethearchaeum</taxon>
    </lineage>
</organism>
<evidence type="ECO:0000313" key="2">
    <source>
        <dbReference type="Proteomes" id="UP000321408"/>
    </source>
</evidence>
<gene>
    <name evidence="1" type="ORF">DSAG12_04485</name>
</gene>
<keyword evidence="2" id="KW-1185">Reference proteome</keyword>
<dbReference type="EMBL" id="CP042905">
    <property type="protein sequence ID" value="XDF89324.1"/>
    <property type="molecule type" value="Genomic_DNA"/>
</dbReference>